<organism evidence="2 3">
    <name type="scientific">Enterococcus xiangfangensis</name>
    <dbReference type="NCBI Taxonomy" id="1296537"/>
    <lineage>
        <taxon>Bacteria</taxon>
        <taxon>Bacillati</taxon>
        <taxon>Bacillota</taxon>
        <taxon>Bacilli</taxon>
        <taxon>Lactobacillales</taxon>
        <taxon>Enterococcaceae</taxon>
        <taxon>Enterococcus</taxon>
    </lineage>
</organism>
<reference evidence="2" key="1">
    <citation type="submission" date="2023-03" db="EMBL/GenBank/DDBJ databases">
        <authorList>
            <person name="Shen W."/>
            <person name="Cai J."/>
        </authorList>
    </citation>
    <scope>NUCLEOTIDE SEQUENCE</scope>
    <source>
        <strain evidence="2">P66-3</strain>
    </source>
</reference>
<dbReference type="Proteomes" id="UP001181046">
    <property type="component" value="Unassembled WGS sequence"/>
</dbReference>
<feature type="domain" description="Flavodoxin" evidence="1">
    <location>
        <begin position="3"/>
        <end position="133"/>
    </location>
</feature>
<accession>A0ABU3FBG8</accession>
<dbReference type="InterPro" id="IPR029039">
    <property type="entry name" value="Flavoprotein-like_sf"/>
</dbReference>
<evidence type="ECO:0000259" key="1">
    <source>
        <dbReference type="Pfam" id="PF12724"/>
    </source>
</evidence>
<name>A0ABU3FBG8_9ENTE</name>
<dbReference type="EMBL" id="JARQAJ010000005">
    <property type="protein sequence ID" value="MDT2760009.1"/>
    <property type="molecule type" value="Genomic_DNA"/>
</dbReference>
<evidence type="ECO:0000313" key="3">
    <source>
        <dbReference type="Proteomes" id="UP001181046"/>
    </source>
</evidence>
<comment type="caution">
    <text evidence="2">The sequence shown here is derived from an EMBL/GenBank/DDBJ whole genome shotgun (WGS) entry which is preliminary data.</text>
</comment>
<gene>
    <name evidence="2" type="ORF">P7H27_09545</name>
</gene>
<dbReference type="RefSeq" id="WP_311830148.1">
    <property type="nucleotide sequence ID" value="NZ_JARQAJ010000005.1"/>
</dbReference>
<dbReference type="Pfam" id="PF12724">
    <property type="entry name" value="Flavodoxin_5"/>
    <property type="match status" value="1"/>
</dbReference>
<keyword evidence="3" id="KW-1185">Reference proteome</keyword>
<dbReference type="InterPro" id="IPR026816">
    <property type="entry name" value="Flavodoxin_dom"/>
</dbReference>
<protein>
    <submittedName>
        <fullName evidence="2">Flavodoxin domain-containing protein</fullName>
    </submittedName>
</protein>
<sequence length="173" mass="19507">MSLIIYGTQYGTSKNYAEKLAAIMGAAAVDYRKLPRNIDEPEVVFVGALYAGRMTGLKKVLQVLEPEKHRLTLVTVGMTDPAHPTLLTELQQPLRKKIAEKQLELRGIYHLQGAVNYETLALKHKMLIKPMLLVFKKKKPEKLDAQAQMMLQAFEKTSPVVIDFVAFAEKIQN</sequence>
<dbReference type="SUPFAM" id="SSF52218">
    <property type="entry name" value="Flavoproteins"/>
    <property type="match status" value="1"/>
</dbReference>
<proteinExistence type="predicted"/>
<evidence type="ECO:0000313" key="2">
    <source>
        <dbReference type="EMBL" id="MDT2760009.1"/>
    </source>
</evidence>